<sequence length="115" mass="13270">METSSLAGCWELVSGECLDNGHLLQYGEAQLRARKVLANGYFSFVTHQQGAFWAAGSGRYTVDGQQYTERPDLGTFPPEAMRDYVFRFRLEGDLWHNTRWEDGVQVEYEVWRRVG</sequence>
<proteinExistence type="predicted"/>
<evidence type="ECO:0008006" key="3">
    <source>
        <dbReference type="Google" id="ProtNLM"/>
    </source>
</evidence>
<keyword evidence="2" id="KW-1185">Reference proteome</keyword>
<reference evidence="1" key="1">
    <citation type="submission" date="2022-10" db="EMBL/GenBank/DDBJ databases">
        <title>Chitiniphilus purpureus sp. nov., a novel chitin-degrading bacterium isolated from crawfish pond sediment.</title>
        <authorList>
            <person name="Li K."/>
        </authorList>
    </citation>
    <scope>NUCLEOTIDE SEQUENCE</scope>
    <source>
        <strain evidence="1">CD1</strain>
    </source>
</reference>
<accession>A0ABY6DL30</accession>
<evidence type="ECO:0000313" key="1">
    <source>
        <dbReference type="EMBL" id="UXY15065.1"/>
    </source>
</evidence>
<dbReference type="EMBL" id="CP106753">
    <property type="protein sequence ID" value="UXY15065.1"/>
    <property type="molecule type" value="Genomic_DNA"/>
</dbReference>
<organism evidence="1 2">
    <name type="scientific">Chitiniphilus purpureus</name>
    <dbReference type="NCBI Taxonomy" id="2981137"/>
    <lineage>
        <taxon>Bacteria</taxon>
        <taxon>Pseudomonadati</taxon>
        <taxon>Pseudomonadota</taxon>
        <taxon>Betaproteobacteria</taxon>
        <taxon>Neisseriales</taxon>
        <taxon>Chitinibacteraceae</taxon>
        <taxon>Chitiniphilus</taxon>
    </lineage>
</organism>
<dbReference type="Proteomes" id="UP001061302">
    <property type="component" value="Chromosome"/>
</dbReference>
<dbReference type="Gene3D" id="2.40.128.490">
    <property type="entry name" value="Uncharacterised protein PF14869, DUF4488"/>
    <property type="match status" value="1"/>
</dbReference>
<dbReference type="RefSeq" id="WP_263124438.1">
    <property type="nucleotide sequence ID" value="NZ_CP106753.1"/>
</dbReference>
<name>A0ABY6DL30_9NEIS</name>
<gene>
    <name evidence="1" type="ORF">N8I74_17390</name>
</gene>
<protein>
    <recommendedName>
        <fullName evidence="3">DUF1579 domain-containing protein</fullName>
    </recommendedName>
</protein>
<evidence type="ECO:0000313" key="2">
    <source>
        <dbReference type="Proteomes" id="UP001061302"/>
    </source>
</evidence>